<dbReference type="GO" id="GO:0003677">
    <property type="term" value="F:DNA binding"/>
    <property type="evidence" value="ECO:0007669"/>
    <property type="project" value="UniProtKB-KW"/>
</dbReference>
<name>A0A495URE1_9GAMM</name>
<accession>A0A495URE1</accession>
<dbReference type="PROSITE" id="PS01117">
    <property type="entry name" value="HTH_MARR_1"/>
    <property type="match status" value="1"/>
</dbReference>
<keyword evidence="6" id="KW-1185">Reference proteome</keyword>
<dbReference type="PRINTS" id="PR00598">
    <property type="entry name" value="HTHMARR"/>
</dbReference>
<evidence type="ECO:0000256" key="2">
    <source>
        <dbReference type="ARBA" id="ARBA00023125"/>
    </source>
</evidence>
<proteinExistence type="predicted"/>
<dbReference type="GO" id="GO:0003700">
    <property type="term" value="F:DNA-binding transcription factor activity"/>
    <property type="evidence" value="ECO:0007669"/>
    <property type="project" value="InterPro"/>
</dbReference>
<gene>
    <name evidence="5" type="ORF">BDD21_5480</name>
</gene>
<dbReference type="Pfam" id="PF12802">
    <property type="entry name" value="MarR_2"/>
    <property type="match status" value="1"/>
</dbReference>
<evidence type="ECO:0000259" key="4">
    <source>
        <dbReference type="PROSITE" id="PS50995"/>
    </source>
</evidence>
<dbReference type="Proteomes" id="UP000274556">
    <property type="component" value="Unassembled WGS sequence"/>
</dbReference>
<evidence type="ECO:0000313" key="6">
    <source>
        <dbReference type="Proteomes" id="UP000274556"/>
    </source>
</evidence>
<dbReference type="PANTHER" id="PTHR42756:SF1">
    <property type="entry name" value="TRANSCRIPTIONAL REPRESSOR OF EMRAB OPERON"/>
    <property type="match status" value="1"/>
</dbReference>
<dbReference type="SUPFAM" id="SSF46785">
    <property type="entry name" value="Winged helix' DNA-binding domain"/>
    <property type="match status" value="1"/>
</dbReference>
<sequence length="160" mass="17496">MQVVTSGMRFSKDDSAGYLVNHLARLFARDLQVRIKPLGLSTGTFPALLVLWESDGLTQRELIARLDVEQPTMTNTLARMERDGLIRRAKDPADGRAQRIWLTETARALEGPATAAAEAVNARALERLTPEERAAFLGLVRKVIAGLHAETAAHGQDGLI</sequence>
<dbReference type="SMART" id="SM00347">
    <property type="entry name" value="HTH_MARR"/>
    <property type="match status" value="1"/>
</dbReference>
<protein>
    <submittedName>
        <fullName evidence="5">DNA-binding MarR family transcriptional regulator</fullName>
    </submittedName>
</protein>
<dbReference type="AlphaFoldDB" id="A0A495URE1"/>
<dbReference type="EMBL" id="RBXL01000002">
    <property type="protein sequence ID" value="RKT37968.1"/>
    <property type="molecule type" value="Genomic_DNA"/>
</dbReference>
<dbReference type="InterPro" id="IPR023187">
    <property type="entry name" value="Tscrpt_reg_MarR-type_CS"/>
</dbReference>
<dbReference type="InterPro" id="IPR036390">
    <property type="entry name" value="WH_DNA-bd_sf"/>
</dbReference>
<dbReference type="InterPro" id="IPR000835">
    <property type="entry name" value="HTH_MarR-typ"/>
</dbReference>
<keyword evidence="2 5" id="KW-0238">DNA-binding</keyword>
<dbReference type="Gene3D" id="1.10.10.10">
    <property type="entry name" value="Winged helix-like DNA-binding domain superfamily/Winged helix DNA-binding domain"/>
    <property type="match status" value="1"/>
</dbReference>
<dbReference type="PROSITE" id="PS50995">
    <property type="entry name" value="HTH_MARR_2"/>
    <property type="match status" value="1"/>
</dbReference>
<evidence type="ECO:0000256" key="3">
    <source>
        <dbReference type="ARBA" id="ARBA00023163"/>
    </source>
</evidence>
<keyword evidence="1" id="KW-0805">Transcription regulation</keyword>
<comment type="caution">
    <text evidence="5">The sequence shown here is derived from an EMBL/GenBank/DDBJ whole genome shotgun (WGS) entry which is preliminary data.</text>
</comment>
<dbReference type="PANTHER" id="PTHR42756">
    <property type="entry name" value="TRANSCRIPTIONAL REGULATOR, MARR"/>
    <property type="match status" value="1"/>
</dbReference>
<feature type="domain" description="HTH marR-type" evidence="4">
    <location>
        <begin position="13"/>
        <end position="145"/>
    </location>
</feature>
<keyword evidence="3" id="KW-0804">Transcription</keyword>
<evidence type="ECO:0000256" key="1">
    <source>
        <dbReference type="ARBA" id="ARBA00023015"/>
    </source>
</evidence>
<organism evidence="5 6">
    <name type="scientific">Thiocapsa rosea</name>
    <dbReference type="NCBI Taxonomy" id="69360"/>
    <lineage>
        <taxon>Bacteria</taxon>
        <taxon>Pseudomonadati</taxon>
        <taxon>Pseudomonadota</taxon>
        <taxon>Gammaproteobacteria</taxon>
        <taxon>Chromatiales</taxon>
        <taxon>Chromatiaceae</taxon>
        <taxon>Thiocapsa</taxon>
    </lineage>
</organism>
<evidence type="ECO:0000313" key="5">
    <source>
        <dbReference type="EMBL" id="RKT37968.1"/>
    </source>
</evidence>
<reference evidence="5 6" key="1">
    <citation type="submission" date="2018-10" db="EMBL/GenBank/DDBJ databases">
        <title>Genomic Encyclopedia of Archaeal and Bacterial Type Strains, Phase II (KMG-II): from individual species to whole genera.</title>
        <authorList>
            <person name="Goeker M."/>
        </authorList>
    </citation>
    <scope>NUCLEOTIDE SEQUENCE [LARGE SCALE GENOMIC DNA]</scope>
    <source>
        <strain evidence="5 6">DSM 235</strain>
    </source>
</reference>
<dbReference type="InterPro" id="IPR036388">
    <property type="entry name" value="WH-like_DNA-bd_sf"/>
</dbReference>